<dbReference type="RefSeq" id="WP_206715899.1">
    <property type="nucleotide sequence ID" value="NZ_CP071091.1"/>
</dbReference>
<sequence length="142" mass="15385">MRNFLAVAVSVVSLSLFGCSNTTSDKAQEPAPETSEQTQGMYVTGSGCEMDADCDSGLCWHEADSYPLYNPYWIRASSCTEECGGPDDHESCRLLAVSLNAPYPSTAKCIRARGVYEDVPGDDYVYVCDMLSVGLGQVAWVE</sequence>
<reference evidence="2 3" key="1">
    <citation type="submission" date="2021-02" db="EMBL/GenBank/DDBJ databases">
        <title>De Novo genome assembly of isolated myxobacteria.</title>
        <authorList>
            <person name="Stevens D.C."/>
        </authorList>
    </citation>
    <scope>NUCLEOTIDE SEQUENCE [LARGE SCALE GENOMIC DNA]</scope>
    <source>
        <strain evidence="2 3">SCHIC003</strain>
    </source>
</reference>
<proteinExistence type="predicted"/>
<evidence type="ECO:0008006" key="4">
    <source>
        <dbReference type="Google" id="ProtNLM"/>
    </source>
</evidence>
<accession>A0ABX7N5V4</accession>
<organism evidence="2 3">
    <name type="scientific">Myxococcus landrumensis</name>
    <dbReference type="NCBI Taxonomy" id="2813577"/>
    <lineage>
        <taxon>Bacteria</taxon>
        <taxon>Pseudomonadati</taxon>
        <taxon>Myxococcota</taxon>
        <taxon>Myxococcia</taxon>
        <taxon>Myxococcales</taxon>
        <taxon>Cystobacterineae</taxon>
        <taxon>Myxococcaceae</taxon>
        <taxon>Myxococcus</taxon>
    </lineage>
</organism>
<keyword evidence="1" id="KW-0732">Signal</keyword>
<dbReference type="EMBL" id="CP071091">
    <property type="protein sequence ID" value="QSQ14105.1"/>
    <property type="molecule type" value="Genomic_DNA"/>
</dbReference>
<evidence type="ECO:0000313" key="3">
    <source>
        <dbReference type="Proteomes" id="UP000663090"/>
    </source>
</evidence>
<evidence type="ECO:0000256" key="1">
    <source>
        <dbReference type="SAM" id="SignalP"/>
    </source>
</evidence>
<feature type="signal peptide" evidence="1">
    <location>
        <begin position="1"/>
        <end position="27"/>
    </location>
</feature>
<dbReference type="PROSITE" id="PS51257">
    <property type="entry name" value="PROKAR_LIPOPROTEIN"/>
    <property type="match status" value="1"/>
</dbReference>
<dbReference type="Proteomes" id="UP000663090">
    <property type="component" value="Chromosome"/>
</dbReference>
<protein>
    <recommendedName>
        <fullName evidence="4">Lipoprotein</fullName>
    </recommendedName>
</protein>
<evidence type="ECO:0000313" key="2">
    <source>
        <dbReference type="EMBL" id="QSQ14105.1"/>
    </source>
</evidence>
<feature type="chain" id="PRO_5045894701" description="Lipoprotein" evidence="1">
    <location>
        <begin position="28"/>
        <end position="142"/>
    </location>
</feature>
<keyword evidence="3" id="KW-1185">Reference proteome</keyword>
<name>A0ABX7N5V4_9BACT</name>
<gene>
    <name evidence="2" type="ORF">JY572_38295</name>
</gene>